<evidence type="ECO:0000256" key="1">
    <source>
        <dbReference type="SAM" id="Phobius"/>
    </source>
</evidence>
<name>A0A8S1M0R0_9CILI</name>
<evidence type="ECO:0000313" key="3">
    <source>
        <dbReference type="Proteomes" id="UP000692954"/>
    </source>
</evidence>
<proteinExistence type="predicted"/>
<comment type="caution">
    <text evidence="2">The sequence shown here is derived from an EMBL/GenBank/DDBJ whole genome shotgun (WGS) entry which is preliminary data.</text>
</comment>
<dbReference type="Proteomes" id="UP000692954">
    <property type="component" value="Unassembled WGS sequence"/>
</dbReference>
<keyword evidence="3" id="KW-1185">Reference proteome</keyword>
<accession>A0A8S1M0R0</accession>
<organism evidence="2 3">
    <name type="scientific">Paramecium sonneborni</name>
    <dbReference type="NCBI Taxonomy" id="65129"/>
    <lineage>
        <taxon>Eukaryota</taxon>
        <taxon>Sar</taxon>
        <taxon>Alveolata</taxon>
        <taxon>Ciliophora</taxon>
        <taxon>Intramacronucleata</taxon>
        <taxon>Oligohymenophorea</taxon>
        <taxon>Peniculida</taxon>
        <taxon>Parameciidae</taxon>
        <taxon>Paramecium</taxon>
    </lineage>
</organism>
<feature type="transmembrane region" description="Helical" evidence="1">
    <location>
        <begin position="122"/>
        <end position="142"/>
    </location>
</feature>
<dbReference type="AlphaFoldDB" id="A0A8S1M0R0"/>
<gene>
    <name evidence="2" type="ORF">PSON_ATCC_30995.1.T0300307</name>
</gene>
<keyword evidence="1" id="KW-1133">Transmembrane helix</keyword>
<keyword evidence="1" id="KW-0472">Membrane</keyword>
<evidence type="ECO:0008006" key="4">
    <source>
        <dbReference type="Google" id="ProtNLM"/>
    </source>
</evidence>
<dbReference type="OrthoDB" id="322051at2759"/>
<evidence type="ECO:0000313" key="2">
    <source>
        <dbReference type="EMBL" id="CAD8073387.1"/>
    </source>
</evidence>
<keyword evidence="1" id="KW-0812">Transmembrane</keyword>
<dbReference type="EMBL" id="CAJJDN010000030">
    <property type="protein sequence ID" value="CAD8073387.1"/>
    <property type="molecule type" value="Genomic_DNA"/>
</dbReference>
<sequence length="176" mass="20727">MFTELPKDIFSEITNYYKQLGFIIVNSGYLCIHEKKFNLSQISVIQIYINESYYLEFSPKQFLYQSGEYIQLPFKQSKKKSIIFGLTFLDNLYLTINQNQKSLSFSQSDCQSSVQNSSSYKYFAFLLVFSILILFAIIIKLFKKQKQYGTVAQVQEVELQNSTIQREKEDEEEEQL</sequence>
<reference evidence="2" key="1">
    <citation type="submission" date="2021-01" db="EMBL/GenBank/DDBJ databases">
        <authorList>
            <consortium name="Genoscope - CEA"/>
            <person name="William W."/>
        </authorList>
    </citation>
    <scope>NUCLEOTIDE SEQUENCE</scope>
</reference>
<protein>
    <recommendedName>
        <fullName evidence="4">Transmembrane protein</fullName>
    </recommendedName>
</protein>